<reference evidence="14" key="1">
    <citation type="submission" date="2019-02" db="EMBL/GenBank/DDBJ databases">
        <title>Halonotius sp. a new haloarchaeum isolated from saline soil.</title>
        <authorList>
            <person name="Duran-Viseras A."/>
            <person name="Sanchez-Porro C."/>
            <person name="Ventosa A."/>
        </authorList>
    </citation>
    <scope>NUCLEOTIDE SEQUENCE</scope>
    <source>
        <strain evidence="14">F15B</strain>
    </source>
</reference>
<evidence type="ECO:0000256" key="4">
    <source>
        <dbReference type="ARBA" id="ARBA00022490"/>
    </source>
</evidence>
<feature type="binding site" evidence="11">
    <location>
        <position position="49"/>
    </location>
    <ligand>
        <name>ATP</name>
        <dbReference type="ChEBI" id="CHEBI:30616"/>
    </ligand>
</feature>
<dbReference type="RefSeq" id="WP_142979527.1">
    <property type="nucleotide sequence ID" value="NZ_RKLU01000003.1"/>
</dbReference>
<keyword evidence="9 11" id="KW-0665">Pyrimidine biosynthesis</keyword>
<gene>
    <name evidence="11" type="primary">pyrH</name>
    <name evidence="14" type="ORF">EGH24_07360</name>
</gene>
<dbReference type="Gene3D" id="3.40.1160.10">
    <property type="entry name" value="Acetylglutamate kinase-like"/>
    <property type="match status" value="1"/>
</dbReference>
<organism evidence="14 15">
    <name type="scientific">Halonotius terrestris</name>
    <dbReference type="NCBI Taxonomy" id="2487750"/>
    <lineage>
        <taxon>Archaea</taxon>
        <taxon>Methanobacteriati</taxon>
        <taxon>Methanobacteriota</taxon>
        <taxon>Stenosarchaea group</taxon>
        <taxon>Halobacteria</taxon>
        <taxon>Halobacteriales</taxon>
        <taxon>Haloferacaceae</taxon>
        <taxon>Halonotius</taxon>
    </lineage>
</organism>
<evidence type="ECO:0000256" key="2">
    <source>
        <dbReference type="ARBA" id="ARBA00004791"/>
    </source>
</evidence>
<evidence type="ECO:0000256" key="3">
    <source>
        <dbReference type="ARBA" id="ARBA00007614"/>
    </source>
</evidence>
<feature type="region of interest" description="Disordered" evidence="12">
    <location>
        <begin position="219"/>
        <end position="239"/>
    </location>
</feature>
<feature type="binding site" evidence="11">
    <location>
        <position position="149"/>
    </location>
    <ligand>
        <name>ATP</name>
        <dbReference type="ChEBI" id="CHEBI:30616"/>
    </ligand>
</feature>
<name>A0A8J8P7D0_9EURY</name>
<dbReference type="PIRSF" id="PIRSF005650">
    <property type="entry name" value="Uridylate_kin"/>
    <property type="match status" value="1"/>
</dbReference>
<evidence type="ECO:0000256" key="8">
    <source>
        <dbReference type="ARBA" id="ARBA00022840"/>
    </source>
</evidence>
<dbReference type="GO" id="GO:0044210">
    <property type="term" value="P:'de novo' CTP biosynthetic process"/>
    <property type="evidence" value="ECO:0007669"/>
    <property type="project" value="UniProtKB-UniRule"/>
</dbReference>
<comment type="function">
    <text evidence="11">Catalyzes the reversible phosphorylation of UMP to UDP.</text>
</comment>
<keyword evidence="5 11" id="KW-0808">Transferase</keyword>
<feature type="binding site" evidence="11">
    <location>
        <begin position="114"/>
        <end position="120"/>
    </location>
    <ligand>
        <name>UMP</name>
        <dbReference type="ChEBI" id="CHEBI:57865"/>
    </ligand>
</feature>
<dbReference type="InterPro" id="IPR011817">
    <property type="entry name" value="Uridylate_kinase"/>
</dbReference>
<evidence type="ECO:0000256" key="9">
    <source>
        <dbReference type="ARBA" id="ARBA00022975"/>
    </source>
</evidence>
<evidence type="ECO:0000256" key="1">
    <source>
        <dbReference type="ARBA" id="ARBA00004496"/>
    </source>
</evidence>
<dbReference type="GO" id="GO:0005524">
    <property type="term" value="F:ATP binding"/>
    <property type="evidence" value="ECO:0007669"/>
    <property type="project" value="UniProtKB-KW"/>
</dbReference>
<evidence type="ECO:0000256" key="7">
    <source>
        <dbReference type="ARBA" id="ARBA00022777"/>
    </source>
</evidence>
<dbReference type="AlphaFoldDB" id="A0A8J8P7D0"/>
<dbReference type="HAMAP" id="MF_01220_A">
    <property type="entry name" value="PyrH_A"/>
    <property type="match status" value="1"/>
</dbReference>
<feature type="binding site" evidence="11">
    <location>
        <begin position="9"/>
        <end position="10"/>
    </location>
    <ligand>
        <name>ATP</name>
        <dbReference type="ChEBI" id="CHEBI:30616"/>
    </ligand>
</feature>
<dbReference type="InterPro" id="IPR001048">
    <property type="entry name" value="Asp/Glu/Uridylate_kinase"/>
</dbReference>
<dbReference type="CDD" id="cd04253">
    <property type="entry name" value="AAK_UMPK-PyrH-Pf"/>
    <property type="match status" value="1"/>
</dbReference>
<dbReference type="SUPFAM" id="SSF53633">
    <property type="entry name" value="Carbamate kinase-like"/>
    <property type="match status" value="1"/>
</dbReference>
<dbReference type="OrthoDB" id="372251at2157"/>
<comment type="caution">
    <text evidence="14">The sequence shown here is derived from an EMBL/GenBank/DDBJ whole genome shotgun (WGS) entry which is preliminary data.</text>
</comment>
<dbReference type="PANTHER" id="PTHR42833:SF4">
    <property type="entry name" value="URIDYLATE KINASE PUMPKIN, CHLOROPLASTIC"/>
    <property type="match status" value="1"/>
</dbReference>
<feature type="binding site" evidence="11">
    <location>
        <position position="44"/>
    </location>
    <ligand>
        <name>UMP</name>
        <dbReference type="ChEBI" id="CHEBI:57865"/>
    </ligand>
</feature>
<protein>
    <recommendedName>
        <fullName evidence="11">Uridylate kinase</fullName>
        <shortName evidence="11">UK</shortName>
        <ecNumber evidence="11">2.7.4.22</ecNumber>
    </recommendedName>
    <alternativeName>
        <fullName evidence="11">Uridine monophosphate kinase</fullName>
        <shortName evidence="11">UMP kinase</shortName>
        <shortName evidence="11">UMPK</shortName>
    </alternativeName>
</protein>
<dbReference type="Proteomes" id="UP000705823">
    <property type="component" value="Unassembled WGS sequence"/>
</dbReference>
<evidence type="ECO:0000256" key="6">
    <source>
        <dbReference type="ARBA" id="ARBA00022741"/>
    </source>
</evidence>
<comment type="catalytic activity">
    <reaction evidence="10 11">
        <text>UMP + ATP = UDP + ADP</text>
        <dbReference type="Rhea" id="RHEA:24400"/>
        <dbReference type="ChEBI" id="CHEBI:30616"/>
        <dbReference type="ChEBI" id="CHEBI:57865"/>
        <dbReference type="ChEBI" id="CHEBI:58223"/>
        <dbReference type="ChEBI" id="CHEBI:456216"/>
        <dbReference type="EC" id="2.7.4.22"/>
    </reaction>
</comment>
<keyword evidence="6 11" id="KW-0547">Nucleotide-binding</keyword>
<sequence>MKVILSLGGSVLAPDLSADRITAHADAIESLVDAGFQVGVVVGGGEVARDYITAARQLGGNEVELDELGIEVTRLNARLLIAALDAKTNPTPAEDYAAAGEALNRGEIAIMGGVMPGQTTDAVAAALAEYVDADLLAYATSTDGVYDADPNEDPEAIRYTTMSPAELVELVVPMSRDAGSSAPVDLLAAKLIERAGMRAIVFDGTDPENVRQAILHGDHTGTDIIPEGSTEPEEWITTE</sequence>
<comment type="subcellular location">
    <subcellularLocation>
        <location evidence="1 11">Cytoplasm</location>
    </subcellularLocation>
</comment>
<dbReference type="UniPathway" id="UPA00159">
    <property type="reaction ID" value="UER00275"/>
</dbReference>
<evidence type="ECO:0000313" key="14">
    <source>
        <dbReference type="EMBL" id="TQQ80965.1"/>
    </source>
</evidence>
<comment type="subunit">
    <text evidence="11">Homohexamer.</text>
</comment>
<comment type="caution">
    <text evidence="11">Lacks conserved residue(s) required for the propagation of feature annotation.</text>
</comment>
<proteinExistence type="inferred from homology"/>
<accession>A0A8J8P7D0</accession>
<feature type="binding site" evidence="11">
    <location>
        <position position="146"/>
    </location>
    <ligand>
        <name>ATP</name>
        <dbReference type="ChEBI" id="CHEBI:30616"/>
    </ligand>
</feature>
<dbReference type="GO" id="GO:0005737">
    <property type="term" value="C:cytoplasm"/>
    <property type="evidence" value="ECO:0007669"/>
    <property type="project" value="UniProtKB-SubCell"/>
</dbReference>
<keyword evidence="15" id="KW-1185">Reference proteome</keyword>
<feature type="binding site" evidence="11">
    <location>
        <position position="140"/>
    </location>
    <ligand>
        <name>ATP</name>
        <dbReference type="ChEBI" id="CHEBI:30616"/>
    </ligand>
</feature>
<dbReference type="InterPro" id="IPR036393">
    <property type="entry name" value="AceGlu_kinase-like_sf"/>
</dbReference>
<comment type="activity regulation">
    <text evidence="11">Inhibited by UTP.</text>
</comment>
<dbReference type="PANTHER" id="PTHR42833">
    <property type="entry name" value="URIDYLATE KINASE"/>
    <property type="match status" value="1"/>
</dbReference>
<dbReference type="EMBL" id="RKLU01000003">
    <property type="protein sequence ID" value="TQQ80965.1"/>
    <property type="molecule type" value="Genomic_DNA"/>
</dbReference>
<feature type="domain" description="Aspartate/glutamate/uridylate kinase" evidence="13">
    <location>
        <begin position="1"/>
        <end position="203"/>
    </location>
</feature>
<dbReference type="Pfam" id="PF00696">
    <property type="entry name" value="AA_kinase"/>
    <property type="match status" value="1"/>
</dbReference>
<feature type="binding site" evidence="11">
    <location>
        <position position="66"/>
    </location>
    <ligand>
        <name>UMP</name>
        <dbReference type="ChEBI" id="CHEBI:57865"/>
    </ligand>
</feature>
<dbReference type="EC" id="2.7.4.22" evidence="11"/>
<dbReference type="GO" id="GO:0033862">
    <property type="term" value="F:UMP kinase activity"/>
    <property type="evidence" value="ECO:0007669"/>
    <property type="project" value="UniProtKB-EC"/>
</dbReference>
<keyword evidence="7 11" id="KW-0418">Kinase</keyword>
<keyword evidence="8 11" id="KW-0067">ATP-binding</keyword>
<evidence type="ECO:0000256" key="5">
    <source>
        <dbReference type="ARBA" id="ARBA00022679"/>
    </source>
</evidence>
<evidence type="ECO:0000313" key="15">
    <source>
        <dbReference type="Proteomes" id="UP000705823"/>
    </source>
</evidence>
<dbReference type="InterPro" id="IPR011818">
    <property type="entry name" value="Uridylate_kinase_arch/spir"/>
</dbReference>
<evidence type="ECO:0000256" key="11">
    <source>
        <dbReference type="HAMAP-Rule" id="MF_01220"/>
    </source>
</evidence>
<feature type="binding site" evidence="11">
    <location>
        <position position="45"/>
    </location>
    <ligand>
        <name>ATP</name>
        <dbReference type="ChEBI" id="CHEBI:30616"/>
    </ligand>
</feature>
<evidence type="ECO:0000256" key="12">
    <source>
        <dbReference type="SAM" id="MobiDB-lite"/>
    </source>
</evidence>
<dbReference type="NCBIfam" id="TIGR02076">
    <property type="entry name" value="pyrH_arch"/>
    <property type="match status" value="1"/>
</dbReference>
<evidence type="ECO:0000256" key="10">
    <source>
        <dbReference type="ARBA" id="ARBA00047767"/>
    </source>
</evidence>
<keyword evidence="4 11" id="KW-0963">Cytoplasm</keyword>
<comment type="pathway">
    <text evidence="2 11">Pyrimidine metabolism; CTP biosynthesis via de novo pathway; UDP from UMP (UMPK route): step 1/1.</text>
</comment>
<dbReference type="GO" id="GO:0006225">
    <property type="term" value="P:UDP biosynthetic process"/>
    <property type="evidence" value="ECO:0007669"/>
    <property type="project" value="TreeGrafter"/>
</dbReference>
<comment type="similarity">
    <text evidence="3 11">Belongs to the UMP kinase family.</text>
</comment>
<feature type="compositionally biased region" description="Acidic residues" evidence="12">
    <location>
        <begin position="230"/>
        <end position="239"/>
    </location>
</feature>
<evidence type="ECO:0000259" key="13">
    <source>
        <dbReference type="Pfam" id="PF00696"/>
    </source>
</evidence>